<dbReference type="Proteomes" id="UP001213681">
    <property type="component" value="Unassembled WGS sequence"/>
</dbReference>
<dbReference type="GeneID" id="81594712"/>
<proteinExistence type="predicted"/>
<reference evidence="2" key="1">
    <citation type="submission" date="2022-12" db="EMBL/GenBank/DDBJ databases">
        <authorList>
            <person name="Petersen C."/>
        </authorList>
    </citation>
    <scope>NUCLEOTIDE SEQUENCE</scope>
    <source>
        <strain evidence="2">IBT 16125</strain>
    </source>
</reference>
<keyword evidence="3" id="KW-1185">Reference proteome</keyword>
<reference evidence="2" key="2">
    <citation type="journal article" date="2023" name="IMA Fungus">
        <title>Comparative genomic study of the Penicillium genus elucidates a diverse pangenome and 15 lateral gene transfer events.</title>
        <authorList>
            <person name="Petersen C."/>
            <person name="Sorensen T."/>
            <person name="Nielsen M.R."/>
            <person name="Sondergaard T.E."/>
            <person name="Sorensen J.L."/>
            <person name="Fitzpatrick D.A."/>
            <person name="Frisvad J.C."/>
            <person name="Nielsen K.L."/>
        </authorList>
    </citation>
    <scope>NUCLEOTIDE SEQUENCE</scope>
    <source>
        <strain evidence="2">IBT 16125</strain>
    </source>
</reference>
<organism evidence="2 3">
    <name type="scientific">Penicillium daleae</name>
    <dbReference type="NCBI Taxonomy" id="63821"/>
    <lineage>
        <taxon>Eukaryota</taxon>
        <taxon>Fungi</taxon>
        <taxon>Dikarya</taxon>
        <taxon>Ascomycota</taxon>
        <taxon>Pezizomycotina</taxon>
        <taxon>Eurotiomycetes</taxon>
        <taxon>Eurotiomycetidae</taxon>
        <taxon>Eurotiales</taxon>
        <taxon>Aspergillaceae</taxon>
        <taxon>Penicillium</taxon>
    </lineage>
</organism>
<feature type="region of interest" description="Disordered" evidence="1">
    <location>
        <begin position="1"/>
        <end position="24"/>
    </location>
</feature>
<dbReference type="EMBL" id="JAPVEA010000002">
    <property type="protein sequence ID" value="KAJ5459534.1"/>
    <property type="molecule type" value="Genomic_DNA"/>
</dbReference>
<dbReference type="RefSeq" id="XP_056768576.1">
    <property type="nucleotide sequence ID" value="XM_056904469.1"/>
</dbReference>
<feature type="compositionally biased region" description="Polar residues" evidence="1">
    <location>
        <begin position="1"/>
        <end position="13"/>
    </location>
</feature>
<name>A0AAD6G4L5_9EURO</name>
<evidence type="ECO:0000313" key="3">
    <source>
        <dbReference type="Proteomes" id="UP001213681"/>
    </source>
</evidence>
<evidence type="ECO:0000256" key="1">
    <source>
        <dbReference type="SAM" id="MobiDB-lite"/>
    </source>
</evidence>
<sequence length="80" mass="9076">MNGIDVTNASNAEGQAPDGIPDTCYLSKEEEGPLRDILFDDYDKNGRPMLPYKRFMELCPDLPGSIERDSPDQRLHRPRP</sequence>
<accession>A0AAD6G4L5</accession>
<feature type="region of interest" description="Disordered" evidence="1">
    <location>
        <begin position="61"/>
        <end position="80"/>
    </location>
</feature>
<dbReference type="AlphaFoldDB" id="A0AAD6G4L5"/>
<feature type="compositionally biased region" description="Basic and acidic residues" evidence="1">
    <location>
        <begin position="66"/>
        <end position="80"/>
    </location>
</feature>
<protein>
    <submittedName>
        <fullName evidence="2">Uncharacterized protein</fullName>
    </submittedName>
</protein>
<comment type="caution">
    <text evidence="2">The sequence shown here is derived from an EMBL/GenBank/DDBJ whole genome shotgun (WGS) entry which is preliminary data.</text>
</comment>
<evidence type="ECO:0000313" key="2">
    <source>
        <dbReference type="EMBL" id="KAJ5459534.1"/>
    </source>
</evidence>
<gene>
    <name evidence="2" type="ORF">N7458_001086</name>
</gene>